<keyword evidence="9 14" id="KW-1133">Transmembrane helix</keyword>
<evidence type="ECO:0000256" key="8">
    <source>
        <dbReference type="ARBA" id="ARBA00022946"/>
    </source>
</evidence>
<evidence type="ECO:0000256" key="12">
    <source>
        <dbReference type="ARBA" id="ARBA00039024"/>
    </source>
</evidence>
<keyword evidence="7" id="KW-0418">Kinase</keyword>
<dbReference type="EC" id="2.7.1.182" evidence="12"/>
<protein>
    <recommendedName>
        <fullName evidence="12">phytol kinase</fullName>
        <ecNumber evidence="12">2.7.1.182</ecNumber>
    </recommendedName>
</protein>
<evidence type="ECO:0000256" key="9">
    <source>
        <dbReference type="ARBA" id="ARBA00022989"/>
    </source>
</evidence>
<evidence type="ECO:0000313" key="16">
    <source>
        <dbReference type="Proteomes" id="UP001157418"/>
    </source>
</evidence>
<dbReference type="EMBL" id="CAKMRJ010004445">
    <property type="protein sequence ID" value="CAH1438088.1"/>
    <property type="molecule type" value="Genomic_DNA"/>
</dbReference>
<comment type="subcellular location">
    <subcellularLocation>
        <location evidence="1">Plastid</location>
        <location evidence="1">Chloroplast membrane</location>
        <topology evidence="1">Multi-pass membrane protein</topology>
    </subcellularLocation>
</comment>
<keyword evidence="4" id="KW-0934">Plastid</keyword>
<dbReference type="AlphaFoldDB" id="A0AAU9NJX7"/>
<evidence type="ECO:0000256" key="3">
    <source>
        <dbReference type="ARBA" id="ARBA00022528"/>
    </source>
</evidence>
<comment type="catalytic activity">
    <reaction evidence="13">
        <text>phytol + CTP = phytyl phosphate + CDP + H(+)</text>
        <dbReference type="Rhea" id="RHEA:38055"/>
        <dbReference type="ChEBI" id="CHEBI:15378"/>
        <dbReference type="ChEBI" id="CHEBI:17327"/>
        <dbReference type="ChEBI" id="CHEBI:37563"/>
        <dbReference type="ChEBI" id="CHEBI:58069"/>
        <dbReference type="ChEBI" id="CHEBI:75483"/>
        <dbReference type="EC" id="2.7.1.182"/>
    </reaction>
</comment>
<evidence type="ECO:0000256" key="10">
    <source>
        <dbReference type="ARBA" id="ARBA00023136"/>
    </source>
</evidence>
<organism evidence="15 16">
    <name type="scientific">Lactuca virosa</name>
    <dbReference type="NCBI Taxonomy" id="75947"/>
    <lineage>
        <taxon>Eukaryota</taxon>
        <taxon>Viridiplantae</taxon>
        <taxon>Streptophyta</taxon>
        <taxon>Embryophyta</taxon>
        <taxon>Tracheophyta</taxon>
        <taxon>Spermatophyta</taxon>
        <taxon>Magnoliopsida</taxon>
        <taxon>eudicotyledons</taxon>
        <taxon>Gunneridae</taxon>
        <taxon>Pentapetalae</taxon>
        <taxon>asterids</taxon>
        <taxon>campanulids</taxon>
        <taxon>Asterales</taxon>
        <taxon>Asteraceae</taxon>
        <taxon>Cichorioideae</taxon>
        <taxon>Cichorieae</taxon>
        <taxon>Lactucinae</taxon>
        <taxon>Lactuca</taxon>
    </lineage>
</organism>
<dbReference type="PANTHER" id="PTHR32523:SF8">
    <property type="entry name" value="DOLICHOL KINASE"/>
    <property type="match status" value="1"/>
</dbReference>
<comment type="pathway">
    <text evidence="11">Cofactor biosynthesis; tocopherol biosynthesis.</text>
</comment>
<dbReference type="GO" id="GO:0031969">
    <property type="term" value="C:chloroplast membrane"/>
    <property type="evidence" value="ECO:0007669"/>
    <property type="project" value="UniProtKB-SubCell"/>
</dbReference>
<comment type="similarity">
    <text evidence="2">Belongs to the polyprenol kinase family.</text>
</comment>
<evidence type="ECO:0000256" key="5">
    <source>
        <dbReference type="ARBA" id="ARBA00022679"/>
    </source>
</evidence>
<dbReference type="PANTHER" id="PTHR32523">
    <property type="entry name" value="PHYTOL KINASE 1, CHLOROPLASTIC"/>
    <property type="match status" value="1"/>
</dbReference>
<keyword evidence="3" id="KW-0150">Chloroplast</keyword>
<evidence type="ECO:0000256" key="13">
    <source>
        <dbReference type="ARBA" id="ARBA00048889"/>
    </source>
</evidence>
<evidence type="ECO:0000256" key="6">
    <source>
        <dbReference type="ARBA" id="ARBA00022692"/>
    </source>
</evidence>
<keyword evidence="5" id="KW-0808">Transferase</keyword>
<accession>A0AAU9NJX7</accession>
<feature type="transmembrane region" description="Helical" evidence="14">
    <location>
        <begin position="237"/>
        <end position="255"/>
    </location>
</feature>
<evidence type="ECO:0000256" key="11">
    <source>
        <dbReference type="ARBA" id="ARBA00024015"/>
    </source>
</evidence>
<evidence type="ECO:0000256" key="7">
    <source>
        <dbReference type="ARBA" id="ARBA00022777"/>
    </source>
</evidence>
<evidence type="ECO:0000313" key="15">
    <source>
        <dbReference type="EMBL" id="CAH1438088.1"/>
    </source>
</evidence>
<dbReference type="GO" id="GO:0010189">
    <property type="term" value="P:vitamin E biosynthetic process"/>
    <property type="evidence" value="ECO:0007669"/>
    <property type="project" value="TreeGrafter"/>
</dbReference>
<evidence type="ECO:0000256" key="1">
    <source>
        <dbReference type="ARBA" id="ARBA00004508"/>
    </source>
</evidence>
<feature type="transmembrane region" description="Helical" evidence="14">
    <location>
        <begin position="77"/>
        <end position="98"/>
    </location>
</feature>
<keyword evidence="10 14" id="KW-0472">Membrane</keyword>
<keyword evidence="6 14" id="KW-0812">Transmembrane</keyword>
<dbReference type="Proteomes" id="UP001157418">
    <property type="component" value="Unassembled WGS sequence"/>
</dbReference>
<gene>
    <name evidence="15" type="ORF">LVIROSA_LOCUS24367</name>
</gene>
<comment type="caution">
    <text evidence="15">The sequence shown here is derived from an EMBL/GenBank/DDBJ whole genome shotgun (WGS) entry which is preliminary data.</text>
</comment>
<sequence>MAAVAVAAATTTAANPKLSLLRPHFCPPRHAFYPTTPYLNMHGIRNASTFIQKQRRLLLLPPRAFTLDVPGPLLQDAGATILVVGGAYGLVAGFDYLTQRQIIEQNLSRKLVHILSGLLYMGCWPIFSTSTDARYFAIIAPLLNCTRLLVHGLSLVPNEDLIKSVTREGKPEELLRGPLYYVLMLILSSLLFWRDSPIGVVSLSMMCGGDGIADIMGRRFGLHKIPYNKQKSWAGSISMFLVGFLVSVGMLYYFSKLGYFELDWLKTMERVAMVAIVATLVESLPTKGGLDDNISVPLVSMLTAYLSFGF</sequence>
<reference evidence="15 16" key="1">
    <citation type="submission" date="2022-01" db="EMBL/GenBank/DDBJ databases">
        <authorList>
            <person name="Xiong W."/>
            <person name="Schranz E."/>
        </authorList>
    </citation>
    <scope>NUCLEOTIDE SEQUENCE [LARGE SCALE GENOMIC DNA]</scope>
</reference>
<keyword evidence="8" id="KW-0809">Transit peptide</keyword>
<evidence type="ECO:0000256" key="4">
    <source>
        <dbReference type="ARBA" id="ARBA00022640"/>
    </source>
</evidence>
<dbReference type="InterPro" id="IPR039606">
    <property type="entry name" value="Phytol/farnesol_kinase"/>
</dbReference>
<keyword evidence="16" id="KW-1185">Reference proteome</keyword>
<dbReference type="GO" id="GO:0010276">
    <property type="term" value="F:phytol kinase activity"/>
    <property type="evidence" value="ECO:0007669"/>
    <property type="project" value="UniProtKB-EC"/>
</dbReference>
<feature type="transmembrane region" description="Helical" evidence="14">
    <location>
        <begin position="174"/>
        <end position="192"/>
    </location>
</feature>
<proteinExistence type="inferred from homology"/>
<feature type="transmembrane region" description="Helical" evidence="14">
    <location>
        <begin position="110"/>
        <end position="127"/>
    </location>
</feature>
<evidence type="ECO:0000256" key="14">
    <source>
        <dbReference type="SAM" id="Phobius"/>
    </source>
</evidence>
<name>A0AAU9NJX7_9ASTR</name>
<evidence type="ECO:0000256" key="2">
    <source>
        <dbReference type="ARBA" id="ARBA00010794"/>
    </source>
</evidence>